<dbReference type="EMBL" id="BDOQ01000007">
    <property type="protein sequence ID" value="GBG14339.1"/>
    <property type="molecule type" value="Genomic_DNA"/>
</dbReference>
<feature type="transmembrane region" description="Helical" evidence="1">
    <location>
        <begin position="72"/>
        <end position="89"/>
    </location>
</feature>
<evidence type="ECO:0000256" key="1">
    <source>
        <dbReference type="SAM" id="Phobius"/>
    </source>
</evidence>
<name>A0A2R5F942_9PROT</name>
<dbReference type="AlphaFoldDB" id="A0A2R5F942"/>
<feature type="transmembrane region" description="Helical" evidence="1">
    <location>
        <begin position="47"/>
        <end position="65"/>
    </location>
</feature>
<feature type="transmembrane region" description="Helical" evidence="1">
    <location>
        <begin position="95"/>
        <end position="115"/>
    </location>
</feature>
<keyword evidence="2" id="KW-0489">Methyltransferase</keyword>
<evidence type="ECO:0000313" key="3">
    <source>
        <dbReference type="Proteomes" id="UP000245081"/>
    </source>
</evidence>
<keyword evidence="1" id="KW-1133">Transmembrane helix</keyword>
<dbReference type="GO" id="GO:0008168">
    <property type="term" value="F:methyltransferase activity"/>
    <property type="evidence" value="ECO:0007669"/>
    <property type="project" value="UniProtKB-KW"/>
</dbReference>
<dbReference type="RefSeq" id="WP_227871444.1">
    <property type="nucleotide sequence ID" value="NZ_BDOQ01000007.1"/>
</dbReference>
<gene>
    <name evidence="2" type="ORF">NMK_1938</name>
</gene>
<proteinExistence type="predicted"/>
<protein>
    <submittedName>
        <fullName evidence="2">DNA methyltransferase</fullName>
    </submittedName>
</protein>
<dbReference type="GO" id="GO:0032259">
    <property type="term" value="P:methylation"/>
    <property type="evidence" value="ECO:0007669"/>
    <property type="project" value="UniProtKB-KW"/>
</dbReference>
<dbReference type="Proteomes" id="UP000245081">
    <property type="component" value="Unassembled WGS sequence"/>
</dbReference>
<keyword evidence="3" id="KW-1185">Reference proteome</keyword>
<evidence type="ECO:0000313" key="2">
    <source>
        <dbReference type="EMBL" id="GBG14339.1"/>
    </source>
</evidence>
<sequence>MQFVFLFLVCAAVIWVLHAPVMQLSRARMSDAVKQPTPEVGSKPGKWVEWMGAAAGMTGSALLACHNAYSGYGFVAYLLSNGCWLWFGLKTRTWGMVAMQMGFIMTSIIGSYNWLS</sequence>
<comment type="caution">
    <text evidence="2">The sequence shown here is derived from an EMBL/GenBank/DDBJ whole genome shotgun (WGS) entry which is preliminary data.</text>
</comment>
<keyword evidence="1" id="KW-0812">Transmembrane</keyword>
<accession>A0A2R5F942</accession>
<keyword evidence="2" id="KW-0808">Transferase</keyword>
<organism evidence="2 3">
    <name type="scientific">Novimethylophilus kurashikiensis</name>
    <dbReference type="NCBI Taxonomy" id="1825523"/>
    <lineage>
        <taxon>Bacteria</taxon>
        <taxon>Pseudomonadati</taxon>
        <taxon>Pseudomonadota</taxon>
        <taxon>Betaproteobacteria</taxon>
        <taxon>Nitrosomonadales</taxon>
        <taxon>Methylophilaceae</taxon>
        <taxon>Novimethylophilus</taxon>
    </lineage>
</organism>
<keyword evidence="1" id="KW-0472">Membrane</keyword>
<reference evidence="2 3" key="1">
    <citation type="journal article" date="2018" name="Environ. Microbiol.">
        <title>Isolation and genomic characterization of Novimethylophilus kurashikiensis gen. nov. sp. nov., a new lanthanide-dependent methylotrophic species of Methylophilaceae.</title>
        <authorList>
            <person name="Lv H."/>
            <person name="Sahin N."/>
            <person name="Tani A."/>
        </authorList>
    </citation>
    <scope>NUCLEOTIDE SEQUENCE [LARGE SCALE GENOMIC DNA]</scope>
    <source>
        <strain evidence="2 3">La2-4</strain>
    </source>
</reference>